<feature type="domain" description="DUF6535" evidence="4">
    <location>
        <begin position="81"/>
        <end position="244"/>
    </location>
</feature>
<proteinExistence type="predicted"/>
<feature type="region of interest" description="Disordered" evidence="2">
    <location>
        <begin position="1"/>
        <end position="74"/>
    </location>
</feature>
<evidence type="ECO:0000256" key="3">
    <source>
        <dbReference type="SAM" id="Phobius"/>
    </source>
</evidence>
<name>A0A9P6CD15_9AGAR</name>
<dbReference type="EMBL" id="MU150362">
    <property type="protein sequence ID" value="KAF9457675.1"/>
    <property type="molecule type" value="Genomic_DNA"/>
</dbReference>
<evidence type="ECO:0000256" key="1">
    <source>
        <dbReference type="ARBA" id="ARBA00022737"/>
    </source>
</evidence>
<evidence type="ECO:0000259" key="4">
    <source>
        <dbReference type="Pfam" id="PF20153"/>
    </source>
</evidence>
<dbReference type="GO" id="GO:0005634">
    <property type="term" value="C:nucleus"/>
    <property type="evidence" value="ECO:0007669"/>
    <property type="project" value="TreeGrafter"/>
</dbReference>
<accession>A0A9P6CD15</accession>
<dbReference type="InterPro" id="IPR011989">
    <property type="entry name" value="ARM-like"/>
</dbReference>
<dbReference type="Gene3D" id="1.25.10.10">
    <property type="entry name" value="Leucine-rich Repeat Variant"/>
    <property type="match status" value="4"/>
</dbReference>
<dbReference type="OrthoDB" id="3219854at2759"/>
<sequence length="1768" mass="197036">MPGFHDIPSNSSTLKRKVSGRYATTQGEAEKASDCPAKYSADPHPNGKAEPEPGGGTSDVDETDGSNDIENDKPRSDAKIWSLYLAEAEEEAKQQAELWKTDLESLLLFAGLFAGVVASFVIDSRHDLQPQSKTEVLLADIRNALRNETNSQDMFELNMPTLWINGLWFTSLLITLFSATMGILAKSWVVKFIPVAKGQESDDAYQRWVRDERAKLWYLGAGITILPGLIHLALLLFSVGFGLQSVGDNSKLGWVVLALVFLGTIIYLGITIAPFYFPGIPCQTPLFIVFRGLLRLVKSKMRSPKYSPQMYHSWLHAPEKNDVLSGIWHTQLAGSARPSNVDAAIAELTQKKLNDKWWQRFIQWGTPEILRKRLRESMADGFQRDSLEILRDHLHALSGFVDYFKSDHERLKTELGVYLDPGNPLHRWNVFPEKIRALAFSVRTPILLACKKDYTASEVEELPWETMVHDMLPSHRRDFAMAACRGLSGDREKLRKVSALSIVVCIAKATVSAIGPKSEWGVEIKNTARKEAEFLGQRYLGKLFEEIAYGWRTLVLENINKTPSVINSDSRDISTLGGLVSQLGHLNAKVRTRAIATLEALSTDTDFRDAIESSIPVVAEIAANDIDQDVRARGMEALQLLANNGVFQDLAKQALLDSLRPPLEDFDWLNARRINTISNIATLVQRLDFRAAFPGAVGPLISYLIKLAVDGWDDEDIHDTGTKAIGLLVNDEGLQSEISLALSRSLRLEIQSLLWTQVAVMDKLVMLIQHFDLQDVVNPEIPRLVEMVMNGESLDIRIAMMKTLASLAQGDVLQNTILPELPKILDIAWDDIHLLVQASWIKLLLFLTNKGEFQDSVKLAIPTLLKMAMNDTGEAIHKAGTEALTLLAKDELLQQSINQSLPGSLEEALKDSDWRVRLGALNTLDRLIKDFEVQDTTNAIIQQLIHVVLNDDDIDVSTAGVKLLVTLSQDLVSLSLPEKVESAFKQSDRWNRVHIIHTFEENTQFRDIMQSAILGLVELAVNDEEPDVQVAGVKLVGSLVQNGIFQDTIKPMVLKIIASVKRPKDFHWRVRISWFEALGMLAKISIIQSSIEIALPDFVDIAIKDQDGDVRAAGIKSLASLAQYENFRNIIKPGLITIMDSTEEDHWLVRATKAEIYVTLAQISDFQITIETGIPKLADLVIKDDDEDVRVAGMNSLVTLAQDEKLQATSPTLRGAIKTALPRGLDSALKDAHWRVRLTWIEALVALAHSRMFLDYQLCLLIHSLYIPSADFRDNLQSAVPKLIKMTGSDEDNDVCRAGIKALTNIIQDKNLKLQDTIASALPKNLDSVFDNPGYGLRTGWCQILDILIHRPGEVRLGGTTETVIPRIVEISVRDADKGIRTSMVGLLAFLAQEDTKFRDTIRSILSKNLDSAFKMSDWEIRVSAIETLGALVQHSNFQDAVKSAMPQILKMALNDEDEDVREAAEESLNLLKIESKKGNISDAIILAVPSTVILATPEGHDIRRTIDSLLRLSGTPTETELVKSMAHVLTPMLSGDLWITRATAVEFFAALHEHNHFRHFIQSAIPGIITLALEDKEDNVRAAGIRSLANLAGEDVFRDKIKAILPQLIPLLETNHLRAPVTELISLLTVDETVRKDVISHIVNPLVNLKVGELYPDGLLDLLSRLIIDKRFDQREASDHVALSVTLVLLMQPHTASFRFRTATALWCNYGSFYVGRQDANFPEYLVELFLFTIFGRHVTPDEVNKWRLMGYPLSPIADSGSTVQAN</sequence>
<dbReference type="GO" id="GO:0005829">
    <property type="term" value="C:cytosol"/>
    <property type="evidence" value="ECO:0007669"/>
    <property type="project" value="TreeGrafter"/>
</dbReference>
<feature type="transmembrane region" description="Helical" evidence="3">
    <location>
        <begin position="252"/>
        <end position="277"/>
    </location>
</feature>
<keyword evidence="3" id="KW-0812">Transmembrane</keyword>
<keyword evidence="6" id="KW-1185">Reference proteome</keyword>
<comment type="caution">
    <text evidence="5">The sequence shown here is derived from an EMBL/GenBank/DDBJ whole genome shotgun (WGS) entry which is preliminary data.</text>
</comment>
<protein>
    <submittedName>
        <fullName evidence="5">Armadillo-type protein</fullName>
    </submittedName>
</protein>
<dbReference type="GO" id="GO:0019888">
    <property type="term" value="F:protein phosphatase regulator activity"/>
    <property type="evidence" value="ECO:0007669"/>
    <property type="project" value="TreeGrafter"/>
</dbReference>
<evidence type="ECO:0000313" key="5">
    <source>
        <dbReference type="EMBL" id="KAF9457675.1"/>
    </source>
</evidence>
<dbReference type="PANTHER" id="PTHR10648">
    <property type="entry name" value="SERINE/THREONINE-PROTEIN PHOSPHATASE PP2A 65 KDA REGULATORY SUBUNIT"/>
    <property type="match status" value="1"/>
</dbReference>
<keyword evidence="3" id="KW-1133">Transmembrane helix</keyword>
<evidence type="ECO:0000256" key="2">
    <source>
        <dbReference type="SAM" id="MobiDB-lite"/>
    </source>
</evidence>
<keyword evidence="1" id="KW-0677">Repeat</keyword>
<keyword evidence="3" id="KW-0472">Membrane</keyword>
<dbReference type="InterPro" id="IPR016024">
    <property type="entry name" value="ARM-type_fold"/>
</dbReference>
<evidence type="ECO:0000313" key="6">
    <source>
        <dbReference type="Proteomes" id="UP000807353"/>
    </source>
</evidence>
<feature type="compositionally biased region" description="Acidic residues" evidence="2">
    <location>
        <begin position="59"/>
        <end position="69"/>
    </location>
</feature>
<reference evidence="5" key="1">
    <citation type="submission" date="2020-11" db="EMBL/GenBank/DDBJ databases">
        <authorList>
            <consortium name="DOE Joint Genome Institute"/>
            <person name="Ahrendt S."/>
            <person name="Riley R."/>
            <person name="Andreopoulos W."/>
            <person name="Labutti K."/>
            <person name="Pangilinan J."/>
            <person name="Ruiz-Duenas F.J."/>
            <person name="Barrasa J.M."/>
            <person name="Sanchez-Garcia M."/>
            <person name="Camarero S."/>
            <person name="Miyauchi S."/>
            <person name="Serrano A."/>
            <person name="Linde D."/>
            <person name="Babiker R."/>
            <person name="Drula E."/>
            <person name="Ayuso-Fernandez I."/>
            <person name="Pacheco R."/>
            <person name="Padilla G."/>
            <person name="Ferreira P."/>
            <person name="Barriuso J."/>
            <person name="Kellner H."/>
            <person name="Castanera R."/>
            <person name="Alfaro M."/>
            <person name="Ramirez L."/>
            <person name="Pisabarro A.G."/>
            <person name="Kuo A."/>
            <person name="Tritt A."/>
            <person name="Lipzen A."/>
            <person name="He G."/>
            <person name="Yan M."/>
            <person name="Ng V."/>
            <person name="Cullen D."/>
            <person name="Martin F."/>
            <person name="Rosso M.-N."/>
            <person name="Henrissat B."/>
            <person name="Hibbett D."/>
            <person name="Martinez A.T."/>
            <person name="Grigoriev I.V."/>
        </authorList>
    </citation>
    <scope>NUCLEOTIDE SEQUENCE</scope>
    <source>
        <strain evidence="5">CBS 247.69</strain>
    </source>
</reference>
<dbReference type="InterPro" id="IPR045338">
    <property type="entry name" value="DUF6535"/>
</dbReference>
<feature type="transmembrane region" description="Helical" evidence="3">
    <location>
        <begin position="103"/>
        <end position="122"/>
    </location>
</feature>
<dbReference type="PANTHER" id="PTHR10648:SF4">
    <property type="entry name" value="PROTEIN PHOSPHATASE 2 (FORMERLY 2A), REGULATORY SUBUNIT A, BETA ISOFORM-RELATED"/>
    <property type="match status" value="1"/>
</dbReference>
<dbReference type="Pfam" id="PF20153">
    <property type="entry name" value="DUF6535"/>
    <property type="match status" value="1"/>
</dbReference>
<organism evidence="5 6">
    <name type="scientific">Collybia nuda</name>
    <dbReference type="NCBI Taxonomy" id="64659"/>
    <lineage>
        <taxon>Eukaryota</taxon>
        <taxon>Fungi</taxon>
        <taxon>Dikarya</taxon>
        <taxon>Basidiomycota</taxon>
        <taxon>Agaricomycotina</taxon>
        <taxon>Agaricomycetes</taxon>
        <taxon>Agaricomycetidae</taxon>
        <taxon>Agaricales</taxon>
        <taxon>Tricholomatineae</taxon>
        <taxon>Clitocybaceae</taxon>
        <taxon>Collybia</taxon>
    </lineage>
</organism>
<dbReference type="SUPFAM" id="SSF48371">
    <property type="entry name" value="ARM repeat"/>
    <property type="match status" value="3"/>
</dbReference>
<dbReference type="Proteomes" id="UP000807353">
    <property type="component" value="Unassembled WGS sequence"/>
</dbReference>
<gene>
    <name evidence="5" type="ORF">BDZ94DRAFT_194759</name>
</gene>
<feature type="transmembrane region" description="Helical" evidence="3">
    <location>
        <begin position="162"/>
        <end position="184"/>
    </location>
</feature>
<dbReference type="InterPro" id="IPR051023">
    <property type="entry name" value="PP2A_Regulatory_Subunit_A"/>
</dbReference>
<dbReference type="GO" id="GO:0000159">
    <property type="term" value="C:protein phosphatase type 2A complex"/>
    <property type="evidence" value="ECO:0007669"/>
    <property type="project" value="TreeGrafter"/>
</dbReference>
<feature type="transmembrane region" description="Helical" evidence="3">
    <location>
        <begin position="216"/>
        <end position="240"/>
    </location>
</feature>